<keyword evidence="2" id="KW-0689">Ribosomal protein</keyword>
<feature type="domain" description="Winged helix-turn-helix" evidence="1">
    <location>
        <begin position="5"/>
        <end position="70"/>
    </location>
</feature>
<dbReference type="InterPro" id="IPR055245">
    <property type="entry name" value="HTH_proteobacteria"/>
</dbReference>
<gene>
    <name evidence="2" type="ORF">J2W68_002124</name>
</gene>
<evidence type="ECO:0000313" key="3">
    <source>
        <dbReference type="Proteomes" id="UP001256588"/>
    </source>
</evidence>
<accession>A0ABU1XXA3</accession>
<organism evidence="2 3">
    <name type="scientific">Luteimonas terrae</name>
    <dbReference type="NCBI Taxonomy" id="1530191"/>
    <lineage>
        <taxon>Bacteria</taxon>
        <taxon>Pseudomonadati</taxon>
        <taxon>Pseudomonadota</taxon>
        <taxon>Gammaproteobacteria</taxon>
        <taxon>Lysobacterales</taxon>
        <taxon>Lysobacteraceae</taxon>
        <taxon>Luteimonas</taxon>
    </lineage>
</organism>
<evidence type="ECO:0000313" key="2">
    <source>
        <dbReference type="EMBL" id="MDR7193390.1"/>
    </source>
</evidence>
<name>A0ABU1XXA3_9GAMM</name>
<dbReference type="RefSeq" id="WP_310235550.1">
    <property type="nucleotide sequence ID" value="NZ_JAVDWO010000007.1"/>
</dbReference>
<sequence length="92" mass="10181">MSDKQNRKLIAALRNGPMTAMQMLQQLGIMRASARVFDLRAAGYTIESRQITVRNRDGSTSHVAEYRLASQQRTLLPAHPGRGVMSAKAVRA</sequence>
<keyword evidence="3" id="KW-1185">Reference proteome</keyword>
<comment type="caution">
    <text evidence="2">The sequence shown here is derived from an EMBL/GenBank/DDBJ whole genome shotgun (WGS) entry which is preliminary data.</text>
</comment>
<dbReference type="Proteomes" id="UP001256588">
    <property type="component" value="Unassembled WGS sequence"/>
</dbReference>
<dbReference type="GO" id="GO:0005840">
    <property type="term" value="C:ribosome"/>
    <property type="evidence" value="ECO:0007669"/>
    <property type="project" value="UniProtKB-KW"/>
</dbReference>
<keyword evidence="2" id="KW-0687">Ribonucleoprotein</keyword>
<proteinExistence type="predicted"/>
<dbReference type="Pfam" id="PF14090">
    <property type="entry name" value="HTH_39"/>
    <property type="match status" value="1"/>
</dbReference>
<reference evidence="2 3" key="1">
    <citation type="submission" date="2023-07" db="EMBL/GenBank/DDBJ databases">
        <title>Sorghum-associated microbial communities from plants grown in Nebraska, USA.</title>
        <authorList>
            <person name="Schachtman D."/>
        </authorList>
    </citation>
    <scope>NUCLEOTIDE SEQUENCE [LARGE SCALE GENOMIC DNA]</scope>
    <source>
        <strain evidence="2 3">4099</strain>
    </source>
</reference>
<dbReference type="EMBL" id="JAVDWO010000007">
    <property type="protein sequence ID" value="MDR7193390.1"/>
    <property type="molecule type" value="Genomic_DNA"/>
</dbReference>
<protein>
    <submittedName>
        <fullName evidence="2">Ribosomal protein S5</fullName>
    </submittedName>
</protein>
<evidence type="ECO:0000259" key="1">
    <source>
        <dbReference type="Pfam" id="PF14090"/>
    </source>
</evidence>